<keyword evidence="2" id="KW-0472">Membrane</keyword>
<protein>
    <recommendedName>
        <fullName evidence="5">Type II secretion system protein J</fullName>
    </recommendedName>
</protein>
<evidence type="ECO:0000313" key="4">
    <source>
        <dbReference type="Proteomes" id="UP000029995"/>
    </source>
</evidence>
<feature type="compositionally biased region" description="Low complexity" evidence="1">
    <location>
        <begin position="227"/>
        <end position="276"/>
    </location>
</feature>
<dbReference type="RefSeq" id="WP_034847042.1">
    <property type="nucleotide sequence ID" value="NZ_JANX01000639.1"/>
</dbReference>
<accession>A0A0A0CZH9</accession>
<gene>
    <name evidence="3" type="ORF">P409_29990</name>
</gene>
<proteinExistence type="predicted"/>
<keyword evidence="2" id="KW-1133">Transmembrane helix</keyword>
<organism evidence="3 4">
    <name type="scientific">Inquilinus limosus MP06</name>
    <dbReference type="NCBI Taxonomy" id="1398085"/>
    <lineage>
        <taxon>Bacteria</taxon>
        <taxon>Pseudomonadati</taxon>
        <taxon>Pseudomonadota</taxon>
        <taxon>Alphaproteobacteria</taxon>
        <taxon>Rhodospirillales</taxon>
        <taxon>Rhodospirillaceae</taxon>
        <taxon>Inquilinus</taxon>
    </lineage>
</organism>
<sequence length="294" mass="31105">MTTGTDSQRGFTLLETIIAMVVLALIMVLLTGGLRFVTAGWDRGARAADASETIALVQSTLRREAAAARRLTWQAQPGAKPAVTFRGDPDRIGLVVADPGFPGDPGLAIAFFYVDVVPGQSTLRYSRAGFDPRLAGFADAKPTDDLVLARGPVAYRFDYFGTIPGESRPRWVSPWPDREVPPRLIRLSSRDAEGLAVWPDIVVPLPVDLEAACVRAITSGNGPTPDGQQQNAPAGQQQAGQPQQPQQQQQPQNPAQPQQGTQAAADSANAPAAPSAVDGSDFCSLSAQRDAKAG</sequence>
<feature type="transmembrane region" description="Helical" evidence="2">
    <location>
        <begin position="17"/>
        <end position="37"/>
    </location>
</feature>
<evidence type="ECO:0008006" key="5">
    <source>
        <dbReference type="Google" id="ProtNLM"/>
    </source>
</evidence>
<dbReference type="AlphaFoldDB" id="A0A0A0CZH9"/>
<dbReference type="PROSITE" id="PS00409">
    <property type="entry name" value="PROKAR_NTER_METHYL"/>
    <property type="match status" value="1"/>
</dbReference>
<dbReference type="Pfam" id="PF07963">
    <property type="entry name" value="N_methyl"/>
    <property type="match status" value="1"/>
</dbReference>
<evidence type="ECO:0000256" key="2">
    <source>
        <dbReference type="SAM" id="Phobius"/>
    </source>
</evidence>
<dbReference type="EMBL" id="JANX01000639">
    <property type="protein sequence ID" value="KGM30963.1"/>
    <property type="molecule type" value="Genomic_DNA"/>
</dbReference>
<dbReference type="InterPro" id="IPR012902">
    <property type="entry name" value="N_methyl_site"/>
</dbReference>
<evidence type="ECO:0000256" key="1">
    <source>
        <dbReference type="SAM" id="MobiDB-lite"/>
    </source>
</evidence>
<feature type="region of interest" description="Disordered" evidence="1">
    <location>
        <begin position="218"/>
        <end position="294"/>
    </location>
</feature>
<reference evidence="3 4" key="1">
    <citation type="submission" date="2014-01" db="EMBL/GenBank/DDBJ databases">
        <title>Genome sequence determination for a cystic fibrosis isolate, Inquilinus limosus.</title>
        <authorList>
            <person name="Pino M."/>
            <person name="Di Conza J."/>
            <person name="Gutkind G."/>
        </authorList>
    </citation>
    <scope>NUCLEOTIDE SEQUENCE [LARGE SCALE GENOMIC DNA]</scope>
    <source>
        <strain evidence="3 4">MP06</strain>
    </source>
</reference>
<dbReference type="Proteomes" id="UP000029995">
    <property type="component" value="Unassembled WGS sequence"/>
</dbReference>
<comment type="caution">
    <text evidence="3">The sequence shown here is derived from an EMBL/GenBank/DDBJ whole genome shotgun (WGS) entry which is preliminary data.</text>
</comment>
<dbReference type="NCBIfam" id="TIGR02532">
    <property type="entry name" value="IV_pilin_GFxxxE"/>
    <property type="match status" value="1"/>
</dbReference>
<dbReference type="OrthoDB" id="8220660at2"/>
<name>A0A0A0CZH9_9PROT</name>
<keyword evidence="2" id="KW-0812">Transmembrane</keyword>
<evidence type="ECO:0000313" key="3">
    <source>
        <dbReference type="EMBL" id="KGM30963.1"/>
    </source>
</evidence>